<sequence length="42" mass="4344">MNSIGLSRGSQAEEESPMSAAGIAWDEDGWATTPLLPLVASP</sequence>
<feature type="region of interest" description="Disordered" evidence="1">
    <location>
        <begin position="1"/>
        <end position="26"/>
    </location>
</feature>
<evidence type="ECO:0000313" key="2">
    <source>
        <dbReference type="EMBL" id="MCI66100.1"/>
    </source>
</evidence>
<evidence type="ECO:0000313" key="3">
    <source>
        <dbReference type="Proteomes" id="UP000265520"/>
    </source>
</evidence>
<comment type="caution">
    <text evidence="2">The sequence shown here is derived from an EMBL/GenBank/DDBJ whole genome shotgun (WGS) entry which is preliminary data.</text>
</comment>
<reference evidence="2 3" key="1">
    <citation type="journal article" date="2018" name="Front. Plant Sci.">
        <title>Red Clover (Trifolium pratense) and Zigzag Clover (T. medium) - A Picture of Genomic Similarities and Differences.</title>
        <authorList>
            <person name="Dluhosova J."/>
            <person name="Istvanek J."/>
            <person name="Nedelnik J."/>
            <person name="Repkova J."/>
        </authorList>
    </citation>
    <scope>NUCLEOTIDE SEQUENCE [LARGE SCALE GENOMIC DNA]</scope>
    <source>
        <strain evidence="3">cv. 10/8</strain>
        <tissue evidence="2">Leaf</tissue>
    </source>
</reference>
<accession>A0A392U0W2</accession>
<keyword evidence="3" id="KW-1185">Reference proteome</keyword>
<evidence type="ECO:0000256" key="1">
    <source>
        <dbReference type="SAM" id="MobiDB-lite"/>
    </source>
</evidence>
<feature type="compositionally biased region" description="Polar residues" evidence="1">
    <location>
        <begin position="1"/>
        <end position="10"/>
    </location>
</feature>
<dbReference type="AlphaFoldDB" id="A0A392U0W2"/>
<feature type="non-terminal residue" evidence="2">
    <location>
        <position position="42"/>
    </location>
</feature>
<proteinExistence type="predicted"/>
<dbReference type="Proteomes" id="UP000265520">
    <property type="component" value="Unassembled WGS sequence"/>
</dbReference>
<name>A0A392U0W2_9FABA</name>
<protein>
    <submittedName>
        <fullName evidence="2">Uncharacterized protein</fullName>
    </submittedName>
</protein>
<dbReference type="EMBL" id="LXQA010688648">
    <property type="protein sequence ID" value="MCI66100.1"/>
    <property type="molecule type" value="Genomic_DNA"/>
</dbReference>
<organism evidence="2 3">
    <name type="scientific">Trifolium medium</name>
    <dbReference type="NCBI Taxonomy" id="97028"/>
    <lineage>
        <taxon>Eukaryota</taxon>
        <taxon>Viridiplantae</taxon>
        <taxon>Streptophyta</taxon>
        <taxon>Embryophyta</taxon>
        <taxon>Tracheophyta</taxon>
        <taxon>Spermatophyta</taxon>
        <taxon>Magnoliopsida</taxon>
        <taxon>eudicotyledons</taxon>
        <taxon>Gunneridae</taxon>
        <taxon>Pentapetalae</taxon>
        <taxon>rosids</taxon>
        <taxon>fabids</taxon>
        <taxon>Fabales</taxon>
        <taxon>Fabaceae</taxon>
        <taxon>Papilionoideae</taxon>
        <taxon>50 kb inversion clade</taxon>
        <taxon>NPAAA clade</taxon>
        <taxon>Hologalegina</taxon>
        <taxon>IRL clade</taxon>
        <taxon>Trifolieae</taxon>
        <taxon>Trifolium</taxon>
    </lineage>
</organism>